<reference evidence="2 3" key="1">
    <citation type="journal article" date="2018" name="Proc. R. Soc. B">
        <title>A non-coding region near Follistatin controls head colour polymorphism in the Gouldian finch.</title>
        <authorList>
            <person name="Toomey M.B."/>
            <person name="Marques C.I."/>
            <person name="Andrade P."/>
            <person name="Araujo P.M."/>
            <person name="Sabatino S."/>
            <person name="Gazda M.A."/>
            <person name="Afonso S."/>
            <person name="Lopes R.J."/>
            <person name="Corbo J.C."/>
            <person name="Carneiro M."/>
        </authorList>
    </citation>
    <scope>NUCLEOTIDE SEQUENCE [LARGE SCALE GENOMIC DNA]</scope>
    <source>
        <strain evidence="2">Red01</strain>
        <tissue evidence="2">Muscle</tissue>
    </source>
</reference>
<evidence type="ECO:0000256" key="1">
    <source>
        <dbReference type="SAM" id="MobiDB-lite"/>
    </source>
</evidence>
<dbReference type="Proteomes" id="UP000276834">
    <property type="component" value="Unassembled WGS sequence"/>
</dbReference>
<dbReference type="AlphaFoldDB" id="A0A3L8T213"/>
<name>A0A3L8T213_CHLGU</name>
<keyword evidence="3" id="KW-1185">Reference proteome</keyword>
<comment type="caution">
    <text evidence="2">The sequence shown here is derived from an EMBL/GenBank/DDBJ whole genome shotgun (WGS) entry which is preliminary data.</text>
</comment>
<feature type="region of interest" description="Disordered" evidence="1">
    <location>
        <begin position="1"/>
        <end position="20"/>
    </location>
</feature>
<evidence type="ECO:0000313" key="2">
    <source>
        <dbReference type="EMBL" id="RLW13263.1"/>
    </source>
</evidence>
<evidence type="ECO:0000313" key="3">
    <source>
        <dbReference type="Proteomes" id="UP000276834"/>
    </source>
</evidence>
<dbReference type="EMBL" id="QUSF01000001">
    <property type="protein sequence ID" value="RLW13263.1"/>
    <property type="molecule type" value="Genomic_DNA"/>
</dbReference>
<proteinExistence type="predicted"/>
<sequence length="94" mass="10119">MEKHQEMNKKASSAKEPCSALPSAAGHLCFPAFPGLLPIPINSCGLWLPAQKLDVQLVAVQESQDSQNWPLKQESASSKSNCGLPAQKQPAYCI</sequence>
<organism evidence="2 3">
    <name type="scientific">Chloebia gouldiae</name>
    <name type="common">Gouldian finch</name>
    <name type="synonym">Erythrura gouldiae</name>
    <dbReference type="NCBI Taxonomy" id="44316"/>
    <lineage>
        <taxon>Eukaryota</taxon>
        <taxon>Metazoa</taxon>
        <taxon>Chordata</taxon>
        <taxon>Craniata</taxon>
        <taxon>Vertebrata</taxon>
        <taxon>Euteleostomi</taxon>
        <taxon>Archelosauria</taxon>
        <taxon>Archosauria</taxon>
        <taxon>Dinosauria</taxon>
        <taxon>Saurischia</taxon>
        <taxon>Theropoda</taxon>
        <taxon>Coelurosauria</taxon>
        <taxon>Aves</taxon>
        <taxon>Neognathae</taxon>
        <taxon>Neoaves</taxon>
        <taxon>Telluraves</taxon>
        <taxon>Australaves</taxon>
        <taxon>Passeriformes</taxon>
        <taxon>Passeroidea</taxon>
        <taxon>Passeridae</taxon>
        <taxon>Chloebia</taxon>
    </lineage>
</organism>
<accession>A0A3L8T213</accession>
<gene>
    <name evidence="2" type="ORF">DV515_00000540</name>
</gene>
<protein>
    <submittedName>
        <fullName evidence="2">Uncharacterized protein</fullName>
    </submittedName>
</protein>